<proteinExistence type="predicted"/>
<evidence type="ECO:0000313" key="2">
    <source>
        <dbReference type="Proteomes" id="UP000615760"/>
    </source>
</evidence>
<name>A0ABQ1JC33_9FLAO</name>
<reference evidence="2" key="1">
    <citation type="journal article" date="2019" name="Int. J. Syst. Evol. Microbiol.">
        <title>The Global Catalogue of Microorganisms (GCM) 10K type strain sequencing project: providing services to taxonomists for standard genome sequencing and annotation.</title>
        <authorList>
            <consortium name="The Broad Institute Genomics Platform"/>
            <consortium name="The Broad Institute Genome Sequencing Center for Infectious Disease"/>
            <person name="Wu L."/>
            <person name="Ma J."/>
        </authorList>
    </citation>
    <scope>NUCLEOTIDE SEQUENCE [LARGE SCALE GENOMIC DNA]</scope>
    <source>
        <strain evidence="2">CGMCC 1.15461</strain>
    </source>
</reference>
<dbReference type="EMBL" id="BMJE01000001">
    <property type="protein sequence ID" value="GGB65136.1"/>
    <property type="molecule type" value="Genomic_DNA"/>
</dbReference>
<evidence type="ECO:0000313" key="1">
    <source>
        <dbReference type="EMBL" id="GGB65136.1"/>
    </source>
</evidence>
<organism evidence="1 2">
    <name type="scientific">Flavobacterium suaedae</name>
    <dbReference type="NCBI Taxonomy" id="1767027"/>
    <lineage>
        <taxon>Bacteria</taxon>
        <taxon>Pseudomonadati</taxon>
        <taxon>Bacteroidota</taxon>
        <taxon>Flavobacteriia</taxon>
        <taxon>Flavobacteriales</taxon>
        <taxon>Flavobacteriaceae</taxon>
        <taxon>Flavobacterium</taxon>
    </lineage>
</organism>
<dbReference type="RefSeq" id="WP_188619296.1">
    <property type="nucleotide sequence ID" value="NZ_BMJE01000001.1"/>
</dbReference>
<accession>A0ABQ1JC33</accession>
<gene>
    <name evidence="1" type="ORF">GCM10007424_01310</name>
</gene>
<protein>
    <submittedName>
        <fullName evidence="1">Uncharacterized protein</fullName>
    </submittedName>
</protein>
<keyword evidence="2" id="KW-1185">Reference proteome</keyword>
<sequence>MEKFYVNNNAQSNGDHEVHRTTCPYFDRIYSKKDLGYHDGCHSAVQEAKKTYRQSNGCATCCSACHTS</sequence>
<comment type="caution">
    <text evidence="1">The sequence shown here is derived from an EMBL/GenBank/DDBJ whole genome shotgun (WGS) entry which is preliminary data.</text>
</comment>
<dbReference type="Proteomes" id="UP000615760">
    <property type="component" value="Unassembled WGS sequence"/>
</dbReference>